<evidence type="ECO:0000313" key="2">
    <source>
        <dbReference type="Proteomes" id="UP001150924"/>
    </source>
</evidence>
<name>A0A9X3EKG3_9BACT</name>
<dbReference type="AlphaFoldDB" id="A0A9X3EKG3"/>
<organism evidence="1 2">
    <name type="scientific">Nannocystis pusilla</name>
    <dbReference type="NCBI Taxonomy" id="889268"/>
    <lineage>
        <taxon>Bacteria</taxon>
        <taxon>Pseudomonadati</taxon>
        <taxon>Myxococcota</taxon>
        <taxon>Polyangia</taxon>
        <taxon>Nannocystales</taxon>
        <taxon>Nannocystaceae</taxon>
        <taxon>Nannocystis</taxon>
    </lineage>
</organism>
<sequence length="142" mass="15463">MLHRPGRAALQLTRLGFQIRFAEGEPTAKLDVLPYDPGNHAPVLAVLDTRDLGPIPADTTYRSFDLDPPVLLDIQDFCLRITGGGATSTLVLNTDHEGMAPGDGLVAIDDPGDFCDTPLTNLREWYDSPFAHFCLDVDLDSV</sequence>
<keyword evidence="2" id="KW-1185">Reference proteome</keyword>
<proteinExistence type="predicted"/>
<dbReference type="Proteomes" id="UP001150924">
    <property type="component" value="Unassembled WGS sequence"/>
</dbReference>
<dbReference type="RefSeq" id="WP_267767525.1">
    <property type="nucleotide sequence ID" value="NZ_JAPNKE010000002.1"/>
</dbReference>
<comment type="caution">
    <text evidence="1">The sequence shown here is derived from an EMBL/GenBank/DDBJ whole genome shotgun (WGS) entry which is preliminary data.</text>
</comment>
<evidence type="ECO:0000313" key="1">
    <source>
        <dbReference type="EMBL" id="MCY1005734.1"/>
    </source>
</evidence>
<protein>
    <submittedName>
        <fullName evidence="1">Uncharacterized protein</fullName>
    </submittedName>
</protein>
<accession>A0A9X3EKG3</accession>
<reference evidence="1" key="1">
    <citation type="submission" date="2022-11" db="EMBL/GenBank/DDBJ databases">
        <title>Minimal conservation of predation-associated metabolite biosynthetic gene clusters underscores biosynthetic potential of Myxococcota including descriptions for ten novel species: Archangium lansinium sp. nov., Myxococcus landrumus sp. nov., Nannocystis bai.</title>
        <authorList>
            <person name="Ahearne A."/>
            <person name="Stevens C."/>
            <person name="Phillips K."/>
        </authorList>
    </citation>
    <scope>NUCLEOTIDE SEQUENCE</scope>
    <source>
        <strain evidence="1">Na p29</strain>
    </source>
</reference>
<dbReference type="EMBL" id="JAPNKE010000002">
    <property type="protein sequence ID" value="MCY1005734.1"/>
    <property type="molecule type" value="Genomic_DNA"/>
</dbReference>
<gene>
    <name evidence="1" type="ORF">OV079_09185</name>
</gene>